<proteinExistence type="predicted"/>
<comment type="caution">
    <text evidence="1">The sequence shown here is derived from an EMBL/GenBank/DDBJ whole genome shotgun (WGS) entry which is preliminary data.</text>
</comment>
<organism evidence="1 3">
    <name type="scientific">Canavalia gladiata</name>
    <name type="common">Sword bean</name>
    <name type="synonym">Dolichos gladiatus</name>
    <dbReference type="NCBI Taxonomy" id="3824"/>
    <lineage>
        <taxon>Eukaryota</taxon>
        <taxon>Viridiplantae</taxon>
        <taxon>Streptophyta</taxon>
        <taxon>Embryophyta</taxon>
        <taxon>Tracheophyta</taxon>
        <taxon>Spermatophyta</taxon>
        <taxon>Magnoliopsida</taxon>
        <taxon>eudicotyledons</taxon>
        <taxon>Gunneridae</taxon>
        <taxon>Pentapetalae</taxon>
        <taxon>rosids</taxon>
        <taxon>fabids</taxon>
        <taxon>Fabales</taxon>
        <taxon>Fabaceae</taxon>
        <taxon>Papilionoideae</taxon>
        <taxon>50 kb inversion clade</taxon>
        <taxon>NPAAA clade</taxon>
        <taxon>indigoferoid/millettioid clade</taxon>
        <taxon>Phaseoleae</taxon>
        <taxon>Canavalia</taxon>
    </lineage>
</organism>
<dbReference type="EMBL" id="JAYMYQ010000006">
    <property type="protein sequence ID" value="KAK7322417.1"/>
    <property type="molecule type" value="Genomic_DNA"/>
</dbReference>
<accession>A0AAN9KU30</accession>
<dbReference type="EMBL" id="JAYMYQ010000006">
    <property type="protein sequence ID" value="KAK7322422.1"/>
    <property type="molecule type" value="Genomic_DNA"/>
</dbReference>
<evidence type="ECO:0000313" key="2">
    <source>
        <dbReference type="EMBL" id="KAK7322422.1"/>
    </source>
</evidence>
<protein>
    <submittedName>
        <fullName evidence="1">Uncharacterized protein</fullName>
    </submittedName>
</protein>
<evidence type="ECO:0000313" key="3">
    <source>
        <dbReference type="Proteomes" id="UP001367508"/>
    </source>
</evidence>
<dbReference type="Proteomes" id="UP001367508">
    <property type="component" value="Unassembled WGS sequence"/>
</dbReference>
<gene>
    <name evidence="1" type="ORF">VNO77_25796</name>
    <name evidence="2" type="ORF">VNO77_25801</name>
</gene>
<reference evidence="1 3" key="1">
    <citation type="submission" date="2024-01" db="EMBL/GenBank/DDBJ databases">
        <title>The genomes of 5 underutilized Papilionoideae crops provide insights into root nodulation and disease resistanc.</title>
        <authorList>
            <person name="Jiang F."/>
        </authorList>
    </citation>
    <scope>NUCLEOTIDE SEQUENCE [LARGE SCALE GENOMIC DNA]</scope>
    <source>
        <strain evidence="1">LVBAO_FW01</strain>
        <tissue evidence="1">Leaves</tissue>
    </source>
</reference>
<keyword evidence="3" id="KW-1185">Reference proteome</keyword>
<evidence type="ECO:0000313" key="1">
    <source>
        <dbReference type="EMBL" id="KAK7322417.1"/>
    </source>
</evidence>
<name>A0AAN9KU30_CANGL</name>
<dbReference type="AlphaFoldDB" id="A0AAN9KU30"/>
<sequence length="122" mass="13416">MVKVKWEDKTSGSNHVTLVTSVPYSKGDALSLLKNMASWDYSGKLAIEAQLTDVDAVQLIETMLKKLIAEEVPRNYGTSGAARRYPQKGIRCALCKASSLDIKHAEKSRDDLTFINAISSNI</sequence>